<dbReference type="CDD" id="cd01714">
    <property type="entry name" value="ETF_beta"/>
    <property type="match status" value="1"/>
</dbReference>
<organism evidence="10 11">
    <name type="scientific">Deinococcus peraridilitoris (strain DSM 19664 / LMG 22246 / CIP 109416 / KR-200)</name>
    <dbReference type="NCBI Taxonomy" id="937777"/>
    <lineage>
        <taxon>Bacteria</taxon>
        <taxon>Thermotogati</taxon>
        <taxon>Deinococcota</taxon>
        <taxon>Deinococci</taxon>
        <taxon>Deinococcales</taxon>
        <taxon>Deinococcaceae</taxon>
        <taxon>Deinococcus</taxon>
    </lineage>
</organism>
<dbReference type="InterPro" id="IPR033948">
    <property type="entry name" value="ETF_beta_N"/>
</dbReference>
<dbReference type="STRING" id="937777.Deipe_3200"/>
<dbReference type="KEGG" id="dpd:Deipe_3200"/>
<keyword evidence="5" id="KW-0249">Electron transport</keyword>
<keyword evidence="4" id="KW-0813">Transport</keyword>
<dbReference type="PANTHER" id="PTHR21294">
    <property type="entry name" value="ELECTRON TRANSFER FLAVOPROTEIN BETA-SUBUNIT"/>
    <property type="match status" value="1"/>
</dbReference>
<dbReference type="SUPFAM" id="SSF52402">
    <property type="entry name" value="Adenine nucleotide alpha hydrolases-like"/>
    <property type="match status" value="1"/>
</dbReference>
<evidence type="ECO:0000313" key="11">
    <source>
        <dbReference type="Proteomes" id="UP000010467"/>
    </source>
</evidence>
<dbReference type="Pfam" id="PF01012">
    <property type="entry name" value="ETF"/>
    <property type="match status" value="1"/>
</dbReference>
<protein>
    <recommendedName>
        <fullName evidence="3">Electron transfer flavoprotein subunit beta</fullName>
    </recommendedName>
    <alternativeName>
        <fullName evidence="7">Electron transfer flavoprotein small subunit</fullName>
    </alternativeName>
</protein>
<dbReference type="InterPro" id="IPR014729">
    <property type="entry name" value="Rossmann-like_a/b/a_fold"/>
</dbReference>
<sequence>MKILTLIRQVPDAEARVRVNGGSVDLEGATLVMDGMDEYGVEEALRVRESGAATEVIAVAIGPRRVEDALRTALAMGADRAVHVETDEKLDAISLSRVVAQIAENEGADLILAGGQQADWDSQALGAATAERLGWPQLTWTNGLTVAEGKLSGRHDVDEGNETFEVALPAVVTTQQGLNEPRYPTLPNIMKAKKKELRKDALDQYGVSPKVRVVGAEIQARARMNRVIDGKDPQAAAAQLLELLRNEAKVLA</sequence>
<dbReference type="GO" id="GO:0046395">
    <property type="term" value="P:carboxylic acid catabolic process"/>
    <property type="evidence" value="ECO:0007669"/>
    <property type="project" value="UniProtKB-ARBA"/>
</dbReference>
<dbReference type="PATRIC" id="fig|937777.3.peg.3216"/>
<evidence type="ECO:0000259" key="9">
    <source>
        <dbReference type="SMART" id="SM00893"/>
    </source>
</evidence>
<comment type="subunit">
    <text evidence="2">Heterodimer of an alpha and a beta subunit.</text>
</comment>
<evidence type="ECO:0000256" key="4">
    <source>
        <dbReference type="ARBA" id="ARBA00022448"/>
    </source>
</evidence>
<evidence type="ECO:0000256" key="5">
    <source>
        <dbReference type="ARBA" id="ARBA00022982"/>
    </source>
</evidence>
<accession>L0A441</accession>
<evidence type="ECO:0000256" key="8">
    <source>
        <dbReference type="ARBA" id="ARBA00049933"/>
    </source>
</evidence>
<comment type="cofactor">
    <cofactor evidence="8">
        <name>AMP</name>
        <dbReference type="ChEBI" id="CHEBI:456215"/>
    </cofactor>
</comment>
<dbReference type="GO" id="GO:0009055">
    <property type="term" value="F:electron transfer activity"/>
    <property type="evidence" value="ECO:0007669"/>
    <property type="project" value="InterPro"/>
</dbReference>
<comment type="function">
    <text evidence="6">The electron transfer flavoprotein serves as a specific electron acceptor for other dehydrogenases. It transfers the electrons to the main respiratory chain via ETF-ubiquinone oxidoreductase (ETF dehydrogenase).</text>
</comment>
<gene>
    <name evidence="10" type="ordered locus">Deipe_3200</name>
</gene>
<dbReference type="FunFam" id="3.40.50.620:FF:000011">
    <property type="entry name" value="Electron transfer flavoprotein subunit beta"/>
    <property type="match status" value="1"/>
</dbReference>
<evidence type="ECO:0000256" key="3">
    <source>
        <dbReference type="ARBA" id="ARBA00016797"/>
    </source>
</evidence>
<dbReference type="InterPro" id="IPR012255">
    <property type="entry name" value="ETF_b"/>
</dbReference>
<evidence type="ECO:0000256" key="2">
    <source>
        <dbReference type="ARBA" id="ARBA00011355"/>
    </source>
</evidence>
<dbReference type="PANTHER" id="PTHR21294:SF8">
    <property type="entry name" value="ELECTRON TRANSFER FLAVOPROTEIN SUBUNIT BETA"/>
    <property type="match status" value="1"/>
</dbReference>
<reference evidence="11" key="1">
    <citation type="submission" date="2012-03" db="EMBL/GenBank/DDBJ databases">
        <title>Complete sequence of chromosome of Deinococcus peraridilitoris DSM 19664.</title>
        <authorList>
            <person name="Lucas S."/>
            <person name="Copeland A."/>
            <person name="Lapidus A."/>
            <person name="Glavina del Rio T."/>
            <person name="Dalin E."/>
            <person name="Tice H."/>
            <person name="Bruce D."/>
            <person name="Goodwin L."/>
            <person name="Pitluck S."/>
            <person name="Peters L."/>
            <person name="Mikhailova N."/>
            <person name="Lu M."/>
            <person name="Kyrpides N."/>
            <person name="Mavromatis K."/>
            <person name="Ivanova N."/>
            <person name="Brettin T."/>
            <person name="Detter J.C."/>
            <person name="Han C."/>
            <person name="Larimer F."/>
            <person name="Land M."/>
            <person name="Hauser L."/>
            <person name="Markowitz V."/>
            <person name="Cheng J.-F."/>
            <person name="Hugenholtz P."/>
            <person name="Woyke T."/>
            <person name="Wu D."/>
            <person name="Pukall R."/>
            <person name="Steenblock K."/>
            <person name="Brambilla E."/>
            <person name="Klenk H.-P."/>
            <person name="Eisen J.A."/>
        </authorList>
    </citation>
    <scope>NUCLEOTIDE SEQUENCE [LARGE SCALE GENOMIC DNA]</scope>
    <source>
        <strain evidence="11">DSM 19664 / LMG 22246 / CIP 109416 / KR-200</strain>
    </source>
</reference>
<dbReference type="SMART" id="SM00893">
    <property type="entry name" value="ETF"/>
    <property type="match status" value="1"/>
</dbReference>
<comment type="similarity">
    <text evidence="1">Belongs to the ETF beta-subunit/FixA family.</text>
</comment>
<proteinExistence type="inferred from homology"/>
<dbReference type="eggNOG" id="COG2086">
    <property type="taxonomic scope" value="Bacteria"/>
</dbReference>
<dbReference type="Gene3D" id="3.40.50.620">
    <property type="entry name" value="HUPs"/>
    <property type="match status" value="1"/>
</dbReference>
<dbReference type="RefSeq" id="WP_015236941.1">
    <property type="nucleotide sequence ID" value="NC_019793.1"/>
</dbReference>
<dbReference type="HOGENOM" id="CLU_060196_1_0_0"/>
<evidence type="ECO:0000256" key="6">
    <source>
        <dbReference type="ARBA" id="ARBA00025649"/>
    </source>
</evidence>
<evidence type="ECO:0000256" key="7">
    <source>
        <dbReference type="ARBA" id="ARBA00042002"/>
    </source>
</evidence>
<keyword evidence="11" id="KW-1185">Reference proteome</keyword>
<dbReference type="AlphaFoldDB" id="L0A441"/>
<dbReference type="EMBL" id="CP003382">
    <property type="protein sequence ID" value="AFZ68643.1"/>
    <property type="molecule type" value="Genomic_DNA"/>
</dbReference>
<evidence type="ECO:0000256" key="1">
    <source>
        <dbReference type="ARBA" id="ARBA00007557"/>
    </source>
</evidence>
<dbReference type="OrthoDB" id="9804960at2"/>
<dbReference type="PIRSF" id="PIRSF000090">
    <property type="entry name" value="Beta-ETF"/>
    <property type="match status" value="1"/>
</dbReference>
<dbReference type="InterPro" id="IPR014730">
    <property type="entry name" value="ETF_a/b_N"/>
</dbReference>
<feature type="domain" description="Electron transfer flavoprotein alpha/beta-subunit N-terminal" evidence="9">
    <location>
        <begin position="21"/>
        <end position="209"/>
    </location>
</feature>
<name>L0A441_DEIPD</name>
<evidence type="ECO:0000313" key="10">
    <source>
        <dbReference type="EMBL" id="AFZ68643.1"/>
    </source>
</evidence>
<dbReference type="Proteomes" id="UP000010467">
    <property type="component" value="Chromosome"/>
</dbReference>